<keyword evidence="2" id="KW-0540">Nuclease</keyword>
<dbReference type="InterPro" id="IPR007637">
    <property type="entry name" value="Restrct_endonuc_II_DpnII-like"/>
</dbReference>
<accession>A0ABV7ZKQ0</accession>
<dbReference type="RefSeq" id="WP_158653137.1">
    <property type="nucleotide sequence ID" value="NZ_FZMF01000067.1"/>
</dbReference>
<sequence length="322" mass="37263">MDKYQVVIERNSFYFSNTKFEEECEASTINCLKTLLLNLQNTIRNRGCQEEVFVEFMRCHEFGLEALLVLNALAYENLKRIITIARIVKDRELSRLLCLEGWGNNKDERDIREWGDAKIKNLIRDNGDFARGLVNLFFKGSSNPFLAKTLPLFELSKLNLLKMSFEPHAMLDTLIRYRQKGSYSGSMGNNPESAIRGILEDCNISFESGDLPLLSTYEGLKKRTMDFIIPNKEKPQLIIESSFLSTTSSGQGDKAKTELAISQLVKKYYPKTKFVGFIDGIDWYVRKQDLKRMVEAYQDVFTFRADELERFRVFIQNNLKNA</sequence>
<evidence type="ECO:0000259" key="1">
    <source>
        <dbReference type="Pfam" id="PF04556"/>
    </source>
</evidence>
<keyword evidence="3" id="KW-1185">Reference proteome</keyword>
<evidence type="ECO:0000313" key="3">
    <source>
        <dbReference type="Proteomes" id="UP001595783"/>
    </source>
</evidence>
<feature type="domain" description="Restriction endonuclease type II DpnII-like" evidence="1">
    <location>
        <begin position="219"/>
        <end position="304"/>
    </location>
</feature>
<proteinExistence type="predicted"/>
<keyword evidence="2" id="KW-0255">Endonuclease</keyword>
<keyword evidence="2" id="KW-0378">Hydrolase</keyword>
<comment type="caution">
    <text evidence="2">The sequence shown here is derived from an EMBL/GenBank/DDBJ whole genome shotgun (WGS) entry which is preliminary data.</text>
</comment>
<gene>
    <name evidence="2" type="ORF">ACFOPX_07570</name>
</gene>
<dbReference type="Pfam" id="PF04556">
    <property type="entry name" value="DpnII"/>
    <property type="match status" value="1"/>
</dbReference>
<reference evidence="3" key="1">
    <citation type="journal article" date="2019" name="Int. J. Syst. Evol. Microbiol.">
        <title>The Global Catalogue of Microorganisms (GCM) 10K type strain sequencing project: providing services to taxonomists for standard genome sequencing and annotation.</title>
        <authorList>
            <consortium name="The Broad Institute Genomics Platform"/>
            <consortium name="The Broad Institute Genome Sequencing Center for Infectious Disease"/>
            <person name="Wu L."/>
            <person name="Ma J."/>
        </authorList>
    </citation>
    <scope>NUCLEOTIDE SEQUENCE [LARGE SCALE GENOMIC DNA]</scope>
    <source>
        <strain evidence="3">CCUG 53816</strain>
    </source>
</reference>
<dbReference type="GO" id="GO:0004519">
    <property type="term" value="F:endonuclease activity"/>
    <property type="evidence" value="ECO:0007669"/>
    <property type="project" value="UniProtKB-KW"/>
</dbReference>
<organism evidence="2 3">
    <name type="scientific">Helicobacter baculiformis</name>
    <dbReference type="NCBI Taxonomy" id="427351"/>
    <lineage>
        <taxon>Bacteria</taxon>
        <taxon>Pseudomonadati</taxon>
        <taxon>Campylobacterota</taxon>
        <taxon>Epsilonproteobacteria</taxon>
        <taxon>Campylobacterales</taxon>
        <taxon>Helicobacteraceae</taxon>
        <taxon>Helicobacter</taxon>
    </lineage>
</organism>
<protein>
    <submittedName>
        <fullName evidence="2">DpnII family type II restriction endonuclease</fullName>
    </submittedName>
</protein>
<evidence type="ECO:0000313" key="2">
    <source>
        <dbReference type="EMBL" id="MFC3848368.1"/>
    </source>
</evidence>
<dbReference type="EMBL" id="JBHRZO010000049">
    <property type="protein sequence ID" value="MFC3848368.1"/>
    <property type="molecule type" value="Genomic_DNA"/>
</dbReference>
<dbReference type="Proteomes" id="UP001595783">
    <property type="component" value="Unassembled WGS sequence"/>
</dbReference>
<name>A0ABV7ZKQ0_9HELI</name>